<dbReference type="InterPro" id="IPR050446">
    <property type="entry name" value="FAD-oxidoreductase/Apoptosis"/>
</dbReference>
<keyword evidence="4" id="KW-0560">Oxidoreductase</keyword>
<dbReference type="InterPro" id="IPR028202">
    <property type="entry name" value="Reductase_C"/>
</dbReference>
<dbReference type="Pfam" id="PF14759">
    <property type="entry name" value="Reductase_C"/>
    <property type="match status" value="1"/>
</dbReference>
<dbReference type="PRINTS" id="PR00368">
    <property type="entry name" value="FADPNR"/>
</dbReference>
<feature type="domain" description="Reductase C-terminal" evidence="6">
    <location>
        <begin position="322"/>
        <end position="388"/>
    </location>
</feature>
<dbReference type="InterPro" id="IPR016156">
    <property type="entry name" value="FAD/NAD-linked_Rdtase_dimer_sf"/>
</dbReference>
<evidence type="ECO:0000256" key="3">
    <source>
        <dbReference type="ARBA" id="ARBA00022827"/>
    </source>
</evidence>
<dbReference type="GO" id="GO:0005737">
    <property type="term" value="C:cytoplasm"/>
    <property type="evidence" value="ECO:0007669"/>
    <property type="project" value="TreeGrafter"/>
</dbReference>
<dbReference type="InterPro" id="IPR023753">
    <property type="entry name" value="FAD/NAD-binding_dom"/>
</dbReference>
<proteinExistence type="predicted"/>
<evidence type="ECO:0000259" key="5">
    <source>
        <dbReference type="Pfam" id="PF07992"/>
    </source>
</evidence>
<evidence type="ECO:0000313" key="8">
    <source>
        <dbReference type="Proteomes" id="UP000644610"/>
    </source>
</evidence>
<name>A0A8J3XIX4_9ACTN</name>
<dbReference type="InterPro" id="IPR036188">
    <property type="entry name" value="FAD/NAD-bd_sf"/>
</dbReference>
<keyword evidence="8" id="KW-1185">Reference proteome</keyword>
<gene>
    <name evidence="7" type="ORF">Psi02_00210</name>
</gene>
<dbReference type="Gene3D" id="3.30.390.30">
    <property type="match status" value="1"/>
</dbReference>
<dbReference type="GO" id="GO:0016651">
    <property type="term" value="F:oxidoreductase activity, acting on NAD(P)H"/>
    <property type="evidence" value="ECO:0007669"/>
    <property type="project" value="TreeGrafter"/>
</dbReference>
<dbReference type="AlphaFoldDB" id="A0A8J3XIX4"/>
<dbReference type="PANTHER" id="PTHR43557:SF2">
    <property type="entry name" value="RIESKE DOMAIN-CONTAINING PROTEIN-RELATED"/>
    <property type="match status" value="1"/>
</dbReference>
<dbReference type="EMBL" id="BOOQ01000001">
    <property type="protein sequence ID" value="GII43597.1"/>
    <property type="molecule type" value="Genomic_DNA"/>
</dbReference>
<evidence type="ECO:0000256" key="4">
    <source>
        <dbReference type="ARBA" id="ARBA00023002"/>
    </source>
</evidence>
<evidence type="ECO:0000256" key="1">
    <source>
        <dbReference type="ARBA" id="ARBA00001974"/>
    </source>
</evidence>
<protein>
    <submittedName>
        <fullName evidence="7">Pyridine nucleotide-disulfide oxidoreductase</fullName>
    </submittedName>
</protein>
<dbReference type="RefSeq" id="WP_203970569.1">
    <property type="nucleotide sequence ID" value="NZ_BAAAKY010000005.1"/>
</dbReference>
<feature type="domain" description="FAD/NAD(P)-binding" evidence="5">
    <location>
        <begin position="7"/>
        <end position="303"/>
    </location>
</feature>
<accession>A0A8J3XIX4</accession>
<dbReference type="Gene3D" id="3.50.50.60">
    <property type="entry name" value="FAD/NAD(P)-binding domain"/>
    <property type="match status" value="2"/>
</dbReference>
<reference evidence="7" key="1">
    <citation type="submission" date="2021-01" db="EMBL/GenBank/DDBJ databases">
        <title>Whole genome shotgun sequence of Planotetraspora silvatica NBRC 100141.</title>
        <authorList>
            <person name="Komaki H."/>
            <person name="Tamura T."/>
        </authorList>
    </citation>
    <scope>NUCLEOTIDE SEQUENCE</scope>
    <source>
        <strain evidence="7">NBRC 100141</strain>
    </source>
</reference>
<evidence type="ECO:0000259" key="6">
    <source>
        <dbReference type="Pfam" id="PF14759"/>
    </source>
</evidence>
<dbReference type="Pfam" id="PF07992">
    <property type="entry name" value="Pyr_redox_2"/>
    <property type="match status" value="1"/>
</dbReference>
<comment type="cofactor">
    <cofactor evidence="1">
        <name>FAD</name>
        <dbReference type="ChEBI" id="CHEBI:57692"/>
    </cofactor>
</comment>
<evidence type="ECO:0000313" key="7">
    <source>
        <dbReference type="EMBL" id="GII43597.1"/>
    </source>
</evidence>
<evidence type="ECO:0000256" key="2">
    <source>
        <dbReference type="ARBA" id="ARBA00022630"/>
    </source>
</evidence>
<dbReference type="Proteomes" id="UP000644610">
    <property type="component" value="Unassembled WGS sequence"/>
</dbReference>
<organism evidence="7 8">
    <name type="scientific">Planotetraspora silvatica</name>
    <dbReference type="NCBI Taxonomy" id="234614"/>
    <lineage>
        <taxon>Bacteria</taxon>
        <taxon>Bacillati</taxon>
        <taxon>Actinomycetota</taxon>
        <taxon>Actinomycetes</taxon>
        <taxon>Streptosporangiales</taxon>
        <taxon>Streptosporangiaceae</taxon>
        <taxon>Planotetraspora</taxon>
    </lineage>
</organism>
<dbReference type="SUPFAM" id="SSF55424">
    <property type="entry name" value="FAD/NAD-linked reductases, dimerisation (C-terminal) domain"/>
    <property type="match status" value="1"/>
</dbReference>
<dbReference type="SUPFAM" id="SSF51905">
    <property type="entry name" value="FAD/NAD(P)-binding domain"/>
    <property type="match status" value="2"/>
</dbReference>
<dbReference type="PRINTS" id="PR00411">
    <property type="entry name" value="PNDRDTASEI"/>
</dbReference>
<keyword evidence="2" id="KW-0285">Flavoprotein</keyword>
<keyword evidence="3" id="KW-0274">FAD</keyword>
<comment type="caution">
    <text evidence="7">The sequence shown here is derived from an EMBL/GenBank/DDBJ whole genome shotgun (WGS) entry which is preliminary data.</text>
</comment>
<dbReference type="PANTHER" id="PTHR43557">
    <property type="entry name" value="APOPTOSIS-INDUCING FACTOR 1"/>
    <property type="match status" value="1"/>
</dbReference>
<sequence length="396" mass="42294">MTGLIRDVLIVGAGAAGLTAAECLREAGFDGPIRLVGEEAHLPYDRPPLSKQVLLGSMEPDRLALRPPHSYDELGLDLRLGRTARRLDLTDRRVLLDDGEALSFDGLIIATGVRARPLRAARPGTDVAYLRTIEDALRLRERLAAARTTVVVGAGFLGVEIASAAARYGSRVIVVEPQSQPMLRQFGPVIGELVRQAHEERGTEFRLGVGVRDIEALPDGRTLVQVDDGTAITADVVVAAVGSVCDTDWLAGSGLRLGDGVGSDADCRAADRVYVAGDIASWRDPLTGEARRFEHRMNATEMGRSAALNLLGAGEKLRPTRYFWSDQHGFRIQAVGAFPPDGTLDVVSGSVSDGRFVATLSRDGAVVGVLGWNAARDFTRWRASIGGAQVAKAVSQ</sequence>